<dbReference type="InterPro" id="IPR016130">
    <property type="entry name" value="Tyr_Pase_AS"/>
</dbReference>
<dbReference type="InterPro" id="IPR050348">
    <property type="entry name" value="Protein-Tyr_Phosphatase"/>
</dbReference>
<evidence type="ECO:0000313" key="4">
    <source>
        <dbReference type="EMBL" id="OBZ88877.1"/>
    </source>
</evidence>
<dbReference type="AlphaFoldDB" id="A0A1C7NID5"/>
<feature type="domain" description="Tyrosine-protein phosphatase" evidence="2">
    <location>
        <begin position="41"/>
        <end position="316"/>
    </location>
</feature>
<dbReference type="InParanoid" id="A0A1C7NID5"/>
<dbReference type="PROSITE" id="PS00383">
    <property type="entry name" value="TYR_PHOSPHATASE_1"/>
    <property type="match status" value="1"/>
</dbReference>
<dbReference type="SMART" id="SM00404">
    <property type="entry name" value="PTPc_motif"/>
    <property type="match status" value="1"/>
</dbReference>
<feature type="domain" description="Tyrosine specific protein phosphatases" evidence="3">
    <location>
        <begin position="231"/>
        <end position="307"/>
    </location>
</feature>
<dbReference type="InterPro" id="IPR029021">
    <property type="entry name" value="Prot-tyrosine_phosphatase-like"/>
</dbReference>
<comment type="similarity">
    <text evidence="1">Belongs to the protein-tyrosine phosphatase family. Non-receptor class subfamily.</text>
</comment>
<dbReference type="Proteomes" id="UP000093000">
    <property type="component" value="Unassembled WGS sequence"/>
</dbReference>
<dbReference type="OrthoDB" id="6058203at2759"/>
<dbReference type="SUPFAM" id="SSF52799">
    <property type="entry name" value="(Phosphotyrosine protein) phosphatases II"/>
    <property type="match status" value="1"/>
</dbReference>
<dbReference type="InterPro" id="IPR003595">
    <property type="entry name" value="Tyr_Pase_cat"/>
</dbReference>
<evidence type="ECO:0000313" key="5">
    <source>
        <dbReference type="Proteomes" id="UP000093000"/>
    </source>
</evidence>
<dbReference type="PROSITE" id="PS50055">
    <property type="entry name" value="TYR_PHOSPHATASE_PTP"/>
    <property type="match status" value="1"/>
</dbReference>
<comment type="caution">
    <text evidence="4">The sequence shown here is derived from an EMBL/GenBank/DDBJ whole genome shotgun (WGS) entry which is preliminary data.</text>
</comment>
<reference evidence="4 5" key="1">
    <citation type="submission" date="2016-03" db="EMBL/GenBank/DDBJ databases">
        <title>Choanephora cucurbitarum.</title>
        <authorList>
            <person name="Min B."/>
            <person name="Park H."/>
            <person name="Park J.-H."/>
            <person name="Shin H.-D."/>
            <person name="Choi I.-G."/>
        </authorList>
    </citation>
    <scope>NUCLEOTIDE SEQUENCE [LARGE SCALE GENOMIC DNA]</scope>
    <source>
        <strain evidence="4 5">KUS-F28377</strain>
    </source>
</reference>
<dbReference type="CDD" id="cd18533">
    <property type="entry name" value="PTP_fungal"/>
    <property type="match status" value="1"/>
</dbReference>
<dbReference type="SMART" id="SM00194">
    <property type="entry name" value="PTPc"/>
    <property type="match status" value="1"/>
</dbReference>
<gene>
    <name evidence="4" type="primary">Ptpn20</name>
    <name evidence="4" type="ORF">A0J61_03078</name>
</gene>
<name>A0A1C7NID5_9FUNG</name>
<dbReference type="PANTHER" id="PTHR19134">
    <property type="entry name" value="RECEPTOR-TYPE TYROSINE-PROTEIN PHOSPHATASE"/>
    <property type="match status" value="1"/>
</dbReference>
<sequence length="322" mass="37250">MGWRTIQKAFRSMSTSEVVNKPTIEILKNLLNDQAKFQLYAHHRFAQVNNLEEERYQLPDYQHTEAQKNNKLNRYSDIVPYDNNCIKLTDKRLGPTQDDYINASWIVAPHDIPRVYIATQGPMPHTIVDFWRLVVEQQVPVIVCLTAQMDGKVEKCARYWPVGDQALEWTHHDVTIKVMNVAEESENEGAACIQRTIQVSFYHQDQLVEETKVTQLQFLGWPDHGVPKETDKVIGLIQLTRQLQETNKPVLVHCSAGCGRTGTFCVIDSAEVLVRNNPQFRMDPVFYLTDEFRKQRTTMVQAEAQYGFCYRALLDFLDLESK</sequence>
<keyword evidence="5" id="KW-1185">Reference proteome</keyword>
<dbReference type="Gene3D" id="3.90.190.10">
    <property type="entry name" value="Protein tyrosine phosphatase superfamily"/>
    <property type="match status" value="1"/>
</dbReference>
<dbReference type="PANTHER" id="PTHR19134:SF561">
    <property type="entry name" value="PROTEIN TYROSINE PHOSPHATASE 36E, ISOFORM A"/>
    <property type="match status" value="1"/>
</dbReference>
<evidence type="ECO:0000256" key="1">
    <source>
        <dbReference type="ARBA" id="ARBA00009649"/>
    </source>
</evidence>
<dbReference type="InterPro" id="IPR000387">
    <property type="entry name" value="Tyr_Pase_dom"/>
</dbReference>
<dbReference type="PROSITE" id="PS50056">
    <property type="entry name" value="TYR_PHOSPHATASE_2"/>
    <property type="match status" value="1"/>
</dbReference>
<dbReference type="InterPro" id="IPR000242">
    <property type="entry name" value="PTP_cat"/>
</dbReference>
<dbReference type="EMBL" id="LUGH01000126">
    <property type="protein sequence ID" value="OBZ88877.1"/>
    <property type="molecule type" value="Genomic_DNA"/>
</dbReference>
<accession>A0A1C7NID5</accession>
<proteinExistence type="inferred from homology"/>
<evidence type="ECO:0000259" key="3">
    <source>
        <dbReference type="PROSITE" id="PS50056"/>
    </source>
</evidence>
<dbReference type="STRING" id="101091.A0A1C7NID5"/>
<keyword evidence="4" id="KW-0675">Receptor</keyword>
<dbReference type="Pfam" id="PF00102">
    <property type="entry name" value="Y_phosphatase"/>
    <property type="match status" value="1"/>
</dbReference>
<dbReference type="PRINTS" id="PR00700">
    <property type="entry name" value="PRTYPHPHTASE"/>
</dbReference>
<protein>
    <submittedName>
        <fullName evidence="4">Tyrosine-protein phosphatase non-receptor type 20</fullName>
    </submittedName>
</protein>
<organism evidence="4 5">
    <name type="scientific">Choanephora cucurbitarum</name>
    <dbReference type="NCBI Taxonomy" id="101091"/>
    <lineage>
        <taxon>Eukaryota</taxon>
        <taxon>Fungi</taxon>
        <taxon>Fungi incertae sedis</taxon>
        <taxon>Mucoromycota</taxon>
        <taxon>Mucoromycotina</taxon>
        <taxon>Mucoromycetes</taxon>
        <taxon>Mucorales</taxon>
        <taxon>Mucorineae</taxon>
        <taxon>Choanephoraceae</taxon>
        <taxon>Choanephoroideae</taxon>
        <taxon>Choanephora</taxon>
    </lineage>
</organism>
<evidence type="ECO:0000259" key="2">
    <source>
        <dbReference type="PROSITE" id="PS50055"/>
    </source>
</evidence>
<dbReference type="GO" id="GO:0004725">
    <property type="term" value="F:protein tyrosine phosphatase activity"/>
    <property type="evidence" value="ECO:0007669"/>
    <property type="project" value="InterPro"/>
</dbReference>